<evidence type="ECO:0000256" key="6">
    <source>
        <dbReference type="ARBA" id="ARBA00024722"/>
    </source>
</evidence>
<name>Q2IT77_RHOP2</name>
<evidence type="ECO:0000256" key="5">
    <source>
        <dbReference type="ARBA" id="ARBA00022970"/>
    </source>
</evidence>
<dbReference type="InterPro" id="IPR003593">
    <property type="entry name" value="AAA+_ATPase"/>
</dbReference>
<dbReference type="PANTHER" id="PTHR43820">
    <property type="entry name" value="HIGH-AFFINITY BRANCHED-CHAIN AMINO ACID TRANSPORT ATP-BINDING PROTEIN LIVF"/>
    <property type="match status" value="1"/>
</dbReference>
<dbReference type="InterPro" id="IPR027417">
    <property type="entry name" value="P-loop_NTPase"/>
</dbReference>
<protein>
    <submittedName>
        <fullName evidence="8">ABC transporter related</fullName>
    </submittedName>
</protein>
<reference evidence="8 9" key="1">
    <citation type="submission" date="2006-01" db="EMBL/GenBank/DDBJ databases">
        <title>Complete sequence of Rhodopseudomonas palustris HaA2.</title>
        <authorList>
            <consortium name="US DOE Joint Genome Institute"/>
            <person name="Copeland A."/>
            <person name="Lucas S."/>
            <person name="Lapidus A."/>
            <person name="Barry K."/>
            <person name="Detter J.C."/>
            <person name="Glavina T."/>
            <person name="Hammon N."/>
            <person name="Israni S."/>
            <person name="Pitluck S."/>
            <person name="Chain P."/>
            <person name="Malfatti S."/>
            <person name="Shin M."/>
            <person name="Vergez L."/>
            <person name="Schmutz J."/>
            <person name="Larimer F."/>
            <person name="Land M."/>
            <person name="Hauser L."/>
            <person name="Pelletier D.A."/>
            <person name="Kyrpides N."/>
            <person name="Anderson I."/>
            <person name="Oda Y."/>
            <person name="Harwood C.S."/>
            <person name="Richardson P."/>
        </authorList>
    </citation>
    <scope>NUCLEOTIDE SEQUENCE [LARGE SCALE GENOMIC DNA]</scope>
    <source>
        <strain evidence="8 9">HaA2</strain>
    </source>
</reference>
<evidence type="ECO:0000313" key="9">
    <source>
        <dbReference type="Proteomes" id="UP000008809"/>
    </source>
</evidence>
<evidence type="ECO:0000256" key="4">
    <source>
        <dbReference type="ARBA" id="ARBA00022840"/>
    </source>
</evidence>
<accession>Q2IT77</accession>
<keyword evidence="9" id="KW-1185">Reference proteome</keyword>
<dbReference type="CDD" id="cd03224">
    <property type="entry name" value="ABC_TM1139_LivF_branched"/>
    <property type="match status" value="1"/>
</dbReference>
<evidence type="ECO:0000256" key="3">
    <source>
        <dbReference type="ARBA" id="ARBA00022741"/>
    </source>
</evidence>
<evidence type="ECO:0000256" key="2">
    <source>
        <dbReference type="ARBA" id="ARBA00022448"/>
    </source>
</evidence>
<evidence type="ECO:0000256" key="1">
    <source>
        <dbReference type="ARBA" id="ARBA00005417"/>
    </source>
</evidence>
<dbReference type="PROSITE" id="PS50893">
    <property type="entry name" value="ABC_TRANSPORTER_2"/>
    <property type="match status" value="1"/>
</dbReference>
<gene>
    <name evidence="8" type="ordered locus">RPB_3890</name>
</gene>
<keyword evidence="5" id="KW-0029">Amino-acid transport</keyword>
<dbReference type="RefSeq" id="WP_011442767.1">
    <property type="nucleotide sequence ID" value="NC_007778.1"/>
</dbReference>
<comment type="similarity">
    <text evidence="1">Belongs to the ABC transporter superfamily.</text>
</comment>
<dbReference type="OrthoDB" id="9776369at2"/>
<keyword evidence="4" id="KW-0067">ATP-binding</keyword>
<dbReference type="HOGENOM" id="CLU_000604_1_2_5"/>
<evidence type="ECO:0000313" key="8">
    <source>
        <dbReference type="EMBL" id="ABD08583.1"/>
    </source>
</evidence>
<dbReference type="PROSITE" id="PS00211">
    <property type="entry name" value="ABC_TRANSPORTER_1"/>
    <property type="match status" value="1"/>
</dbReference>
<dbReference type="Proteomes" id="UP000008809">
    <property type="component" value="Chromosome"/>
</dbReference>
<dbReference type="GO" id="GO:0016887">
    <property type="term" value="F:ATP hydrolysis activity"/>
    <property type="evidence" value="ECO:0007669"/>
    <property type="project" value="InterPro"/>
</dbReference>
<dbReference type="GO" id="GO:0015658">
    <property type="term" value="F:branched-chain amino acid transmembrane transporter activity"/>
    <property type="evidence" value="ECO:0007669"/>
    <property type="project" value="TreeGrafter"/>
</dbReference>
<organism evidence="8 9">
    <name type="scientific">Rhodopseudomonas palustris (strain HaA2)</name>
    <dbReference type="NCBI Taxonomy" id="316058"/>
    <lineage>
        <taxon>Bacteria</taxon>
        <taxon>Pseudomonadati</taxon>
        <taxon>Pseudomonadota</taxon>
        <taxon>Alphaproteobacteria</taxon>
        <taxon>Hyphomicrobiales</taxon>
        <taxon>Nitrobacteraceae</taxon>
        <taxon>Rhodopseudomonas</taxon>
    </lineage>
</organism>
<dbReference type="InterPro" id="IPR052156">
    <property type="entry name" value="BCAA_Transport_ATP-bd_LivF"/>
</dbReference>
<evidence type="ECO:0000259" key="7">
    <source>
        <dbReference type="PROSITE" id="PS50893"/>
    </source>
</evidence>
<dbReference type="AlphaFoldDB" id="Q2IT77"/>
<dbReference type="Pfam" id="PF00005">
    <property type="entry name" value="ABC_tran"/>
    <property type="match status" value="1"/>
</dbReference>
<dbReference type="SMART" id="SM00382">
    <property type="entry name" value="AAA"/>
    <property type="match status" value="1"/>
</dbReference>
<dbReference type="EMBL" id="CP000250">
    <property type="protein sequence ID" value="ABD08583.1"/>
    <property type="molecule type" value="Genomic_DNA"/>
</dbReference>
<dbReference type="Gene3D" id="3.40.50.300">
    <property type="entry name" value="P-loop containing nucleotide triphosphate hydrolases"/>
    <property type="match status" value="1"/>
</dbReference>
<dbReference type="KEGG" id="rpb:RPB_3890"/>
<comment type="function">
    <text evidence="6">Involved in beta-(1--&gt;2)glucan export. Transmembrane domains (TMD) form a pore in the inner membrane and the ATP-binding domain (NBD) is responsible for energy generation.</text>
</comment>
<dbReference type="GO" id="GO:0005524">
    <property type="term" value="F:ATP binding"/>
    <property type="evidence" value="ECO:0007669"/>
    <property type="project" value="UniProtKB-KW"/>
</dbReference>
<dbReference type="PANTHER" id="PTHR43820:SF6">
    <property type="entry name" value="ABC TRANSPORTER ATP-BINDING PROTEIN"/>
    <property type="match status" value="1"/>
</dbReference>
<keyword evidence="2" id="KW-0813">Transport</keyword>
<feature type="domain" description="ABC transporter" evidence="7">
    <location>
        <begin position="11"/>
        <end position="245"/>
    </location>
</feature>
<sequence>MTATATGDLLLEADNIEIGYGRVNVVHGASLSVRRGQIIAIIGPNGAGKTTLLSGLMGLLPVKGALSFFGETMAEQPSVEALVGRGVTLIPETRELFGPMSVEDNLRLGGFARWQQGHRDLDAGLAEVYALMPRLQERKRQAAKTLSGGERQMLAMGRALMSKPQLLLLDEPSLGLAPLITRDILRTVASLRDRGMSCLLVEQNAKAALRIADYAYVMESGAFVLQGPAAEIAANPDVIASYLGVRSAAAAESHA</sequence>
<proteinExistence type="inferred from homology"/>
<dbReference type="eggNOG" id="COG0410">
    <property type="taxonomic scope" value="Bacteria"/>
</dbReference>
<dbReference type="InterPro" id="IPR017871">
    <property type="entry name" value="ABC_transporter-like_CS"/>
</dbReference>
<dbReference type="GO" id="GO:0015807">
    <property type="term" value="P:L-amino acid transport"/>
    <property type="evidence" value="ECO:0007669"/>
    <property type="project" value="TreeGrafter"/>
</dbReference>
<keyword evidence="3" id="KW-0547">Nucleotide-binding</keyword>
<dbReference type="InterPro" id="IPR003439">
    <property type="entry name" value="ABC_transporter-like_ATP-bd"/>
</dbReference>
<dbReference type="STRING" id="316058.RPB_3890"/>
<dbReference type="SUPFAM" id="SSF52540">
    <property type="entry name" value="P-loop containing nucleoside triphosphate hydrolases"/>
    <property type="match status" value="1"/>
</dbReference>